<evidence type="ECO:0000256" key="9">
    <source>
        <dbReference type="ARBA" id="ARBA00023004"/>
    </source>
</evidence>
<dbReference type="InterPro" id="IPR001128">
    <property type="entry name" value="Cyt_P450"/>
</dbReference>
<protein>
    <recommendedName>
        <fullName evidence="14">Cytochrome P450</fullName>
    </recommendedName>
</protein>
<evidence type="ECO:0008006" key="14">
    <source>
        <dbReference type="Google" id="ProtNLM"/>
    </source>
</evidence>
<keyword evidence="6" id="KW-0479">Metal-binding</keyword>
<dbReference type="Gene3D" id="1.10.630.10">
    <property type="entry name" value="Cytochrome P450"/>
    <property type="match status" value="1"/>
</dbReference>
<evidence type="ECO:0000313" key="13">
    <source>
        <dbReference type="Proteomes" id="UP001385951"/>
    </source>
</evidence>
<dbReference type="PRINTS" id="PR00385">
    <property type="entry name" value="P450"/>
</dbReference>
<accession>A0AAW0GW99</accession>
<keyword evidence="13" id="KW-1185">Reference proteome</keyword>
<evidence type="ECO:0000256" key="8">
    <source>
        <dbReference type="ARBA" id="ARBA00023002"/>
    </source>
</evidence>
<evidence type="ECO:0000256" key="6">
    <source>
        <dbReference type="ARBA" id="ARBA00022723"/>
    </source>
</evidence>
<keyword evidence="10" id="KW-0503">Monooxygenase</keyword>
<comment type="similarity">
    <text evidence="3">Belongs to the cytochrome P450 family.</text>
</comment>
<dbReference type="InterPro" id="IPR036396">
    <property type="entry name" value="Cyt_P450_sf"/>
</dbReference>
<evidence type="ECO:0000256" key="3">
    <source>
        <dbReference type="ARBA" id="ARBA00010617"/>
    </source>
</evidence>
<dbReference type="PANTHER" id="PTHR46300">
    <property type="entry name" value="P450, PUTATIVE (EUROFUNG)-RELATED-RELATED"/>
    <property type="match status" value="1"/>
</dbReference>
<proteinExistence type="inferred from homology"/>
<keyword evidence="4" id="KW-0349">Heme</keyword>
<organism evidence="12 13">
    <name type="scientific">Cerrena zonata</name>
    <dbReference type="NCBI Taxonomy" id="2478898"/>
    <lineage>
        <taxon>Eukaryota</taxon>
        <taxon>Fungi</taxon>
        <taxon>Dikarya</taxon>
        <taxon>Basidiomycota</taxon>
        <taxon>Agaricomycotina</taxon>
        <taxon>Agaricomycetes</taxon>
        <taxon>Polyporales</taxon>
        <taxon>Cerrenaceae</taxon>
        <taxon>Cerrena</taxon>
    </lineage>
</organism>
<dbReference type="PRINTS" id="PR00465">
    <property type="entry name" value="EP450IV"/>
</dbReference>
<dbReference type="AlphaFoldDB" id="A0AAW0GW99"/>
<keyword evidence="11" id="KW-0472">Membrane</keyword>
<evidence type="ECO:0000256" key="1">
    <source>
        <dbReference type="ARBA" id="ARBA00001971"/>
    </source>
</evidence>
<sequence length="184" mass="21086">MVEAPLELVKKQLQDGIAIPSFISYLLEDEKFTPQDEHRIKWTALAIYGGGGDTTVSAVYSFFLARTLYPEPMRKAQKEIDEVIGRDRLPTLADWERLPYVNALVKEVLRFNPVANLCIPHKTTHDNIYAGYFVPKGSAVIANIWAFLHDPDIYPEPFKFIPERFLGPNPQRDPREFAFGHGRR</sequence>
<dbReference type="EMBL" id="JASBNA010000001">
    <property type="protein sequence ID" value="KAK7695629.1"/>
    <property type="molecule type" value="Genomic_DNA"/>
</dbReference>
<dbReference type="SUPFAM" id="SSF48264">
    <property type="entry name" value="Cytochrome P450"/>
    <property type="match status" value="1"/>
</dbReference>
<dbReference type="InterPro" id="IPR002403">
    <property type="entry name" value="Cyt_P450_E_grp-IV"/>
</dbReference>
<keyword evidence="9" id="KW-0408">Iron</keyword>
<comment type="caution">
    <text evidence="12">The sequence shown here is derived from an EMBL/GenBank/DDBJ whole genome shotgun (WGS) entry which is preliminary data.</text>
</comment>
<keyword evidence="5" id="KW-0812">Transmembrane</keyword>
<dbReference type="GO" id="GO:0004497">
    <property type="term" value="F:monooxygenase activity"/>
    <property type="evidence" value="ECO:0007669"/>
    <property type="project" value="UniProtKB-KW"/>
</dbReference>
<dbReference type="Proteomes" id="UP001385951">
    <property type="component" value="Unassembled WGS sequence"/>
</dbReference>
<evidence type="ECO:0000256" key="2">
    <source>
        <dbReference type="ARBA" id="ARBA00004167"/>
    </source>
</evidence>
<dbReference type="GO" id="GO:0016020">
    <property type="term" value="C:membrane"/>
    <property type="evidence" value="ECO:0007669"/>
    <property type="project" value="UniProtKB-SubCell"/>
</dbReference>
<dbReference type="Pfam" id="PF00067">
    <property type="entry name" value="p450"/>
    <property type="match status" value="1"/>
</dbReference>
<evidence type="ECO:0000256" key="5">
    <source>
        <dbReference type="ARBA" id="ARBA00022692"/>
    </source>
</evidence>
<name>A0AAW0GW99_9APHY</name>
<keyword evidence="8" id="KW-0560">Oxidoreductase</keyword>
<evidence type="ECO:0000256" key="7">
    <source>
        <dbReference type="ARBA" id="ARBA00022989"/>
    </source>
</evidence>
<evidence type="ECO:0000256" key="4">
    <source>
        <dbReference type="ARBA" id="ARBA00022617"/>
    </source>
</evidence>
<evidence type="ECO:0000256" key="10">
    <source>
        <dbReference type="ARBA" id="ARBA00023033"/>
    </source>
</evidence>
<reference evidence="12 13" key="1">
    <citation type="submission" date="2022-09" db="EMBL/GenBank/DDBJ databases">
        <authorList>
            <person name="Palmer J.M."/>
        </authorList>
    </citation>
    <scope>NUCLEOTIDE SEQUENCE [LARGE SCALE GENOMIC DNA]</scope>
    <source>
        <strain evidence="12 13">DSM 7382</strain>
    </source>
</reference>
<evidence type="ECO:0000256" key="11">
    <source>
        <dbReference type="ARBA" id="ARBA00023136"/>
    </source>
</evidence>
<dbReference type="InterPro" id="IPR050364">
    <property type="entry name" value="Cytochrome_P450_fung"/>
</dbReference>
<dbReference type="GO" id="GO:0005506">
    <property type="term" value="F:iron ion binding"/>
    <property type="evidence" value="ECO:0007669"/>
    <property type="project" value="InterPro"/>
</dbReference>
<keyword evidence="7" id="KW-1133">Transmembrane helix</keyword>
<comment type="subcellular location">
    <subcellularLocation>
        <location evidence="2">Membrane</location>
        <topology evidence="2">Single-pass membrane protein</topology>
    </subcellularLocation>
</comment>
<dbReference type="PANTHER" id="PTHR46300:SF7">
    <property type="entry name" value="P450, PUTATIVE (EUROFUNG)-RELATED"/>
    <property type="match status" value="1"/>
</dbReference>
<dbReference type="GO" id="GO:0020037">
    <property type="term" value="F:heme binding"/>
    <property type="evidence" value="ECO:0007669"/>
    <property type="project" value="InterPro"/>
</dbReference>
<evidence type="ECO:0000313" key="12">
    <source>
        <dbReference type="EMBL" id="KAK7695629.1"/>
    </source>
</evidence>
<gene>
    <name evidence="12" type="ORF">QCA50_000265</name>
</gene>
<dbReference type="GO" id="GO:0016705">
    <property type="term" value="F:oxidoreductase activity, acting on paired donors, with incorporation or reduction of molecular oxygen"/>
    <property type="evidence" value="ECO:0007669"/>
    <property type="project" value="InterPro"/>
</dbReference>
<comment type="cofactor">
    <cofactor evidence="1">
        <name>heme</name>
        <dbReference type="ChEBI" id="CHEBI:30413"/>
    </cofactor>
</comment>